<keyword evidence="2" id="KW-1185">Reference proteome</keyword>
<organism evidence="1 2">
    <name type="scientific">Paraburkholderia kururiensis</name>
    <dbReference type="NCBI Taxonomy" id="984307"/>
    <lineage>
        <taxon>Bacteria</taxon>
        <taxon>Pseudomonadati</taxon>
        <taxon>Pseudomonadota</taxon>
        <taxon>Betaproteobacteria</taxon>
        <taxon>Burkholderiales</taxon>
        <taxon>Burkholderiaceae</taxon>
        <taxon>Paraburkholderia</taxon>
    </lineage>
</organism>
<sequence length="107" mass="11694">MWLIIARNPISNGAQVIHHVRWRKARADANGKPVWDGDEEIVPVGTVVHALRNGEEVGSLFSVPGGGTVSGPRVVIGKDYLGHERIDTVSDPQSVYRSLLDLPEFDV</sequence>
<dbReference type="Proteomes" id="UP001325479">
    <property type="component" value="Chromosome"/>
</dbReference>
<name>A0ABZ0WRY0_9BURK</name>
<evidence type="ECO:0000313" key="2">
    <source>
        <dbReference type="Proteomes" id="UP001325479"/>
    </source>
</evidence>
<reference evidence="1 2" key="1">
    <citation type="submission" date="2023-12" db="EMBL/GenBank/DDBJ databases">
        <title>Genome sequencing and assembly of bacterial species from a model synthetic community.</title>
        <authorList>
            <person name="Hogle S.L."/>
        </authorList>
    </citation>
    <scope>NUCLEOTIDE SEQUENCE [LARGE SCALE GENOMIC DNA]</scope>
    <source>
        <strain evidence="1 2">HAMBI 2494</strain>
    </source>
</reference>
<proteinExistence type="predicted"/>
<dbReference type="RefSeq" id="WP_114810816.1">
    <property type="nucleotide sequence ID" value="NZ_CP139965.1"/>
</dbReference>
<dbReference type="EMBL" id="CP139965">
    <property type="protein sequence ID" value="WQD80160.1"/>
    <property type="molecule type" value="Genomic_DNA"/>
</dbReference>
<accession>A0ABZ0WRY0</accession>
<protein>
    <submittedName>
        <fullName evidence="1">Uncharacterized protein</fullName>
    </submittedName>
</protein>
<evidence type="ECO:0000313" key="1">
    <source>
        <dbReference type="EMBL" id="WQD80160.1"/>
    </source>
</evidence>
<gene>
    <name evidence="1" type="ORF">U0042_11000</name>
</gene>